<dbReference type="Proteomes" id="UP000447434">
    <property type="component" value="Chromosome 6"/>
</dbReference>
<dbReference type="Gene3D" id="3.40.50.300">
    <property type="entry name" value="P-loop containing nucleotide triphosphate hydrolases"/>
    <property type="match status" value="1"/>
</dbReference>
<dbReference type="AlphaFoldDB" id="A0A6A4QE73"/>
<evidence type="ECO:0000313" key="2">
    <source>
        <dbReference type="EMBL" id="KAE9611839.1"/>
    </source>
</evidence>
<protein>
    <submittedName>
        <fullName evidence="2">Uncharacterized protein</fullName>
    </submittedName>
</protein>
<comment type="caution">
    <text evidence="2">The sequence shown here is derived from an EMBL/GenBank/DDBJ whole genome shotgun (WGS) entry which is preliminary data.</text>
</comment>
<keyword evidence="1" id="KW-0732">Signal</keyword>
<feature type="signal peptide" evidence="1">
    <location>
        <begin position="1"/>
        <end position="21"/>
    </location>
</feature>
<name>A0A6A4QE73_LUPAL</name>
<organism evidence="2 3">
    <name type="scientific">Lupinus albus</name>
    <name type="common">White lupine</name>
    <name type="synonym">Lupinus termis</name>
    <dbReference type="NCBI Taxonomy" id="3870"/>
    <lineage>
        <taxon>Eukaryota</taxon>
        <taxon>Viridiplantae</taxon>
        <taxon>Streptophyta</taxon>
        <taxon>Embryophyta</taxon>
        <taxon>Tracheophyta</taxon>
        <taxon>Spermatophyta</taxon>
        <taxon>Magnoliopsida</taxon>
        <taxon>eudicotyledons</taxon>
        <taxon>Gunneridae</taxon>
        <taxon>Pentapetalae</taxon>
        <taxon>rosids</taxon>
        <taxon>fabids</taxon>
        <taxon>Fabales</taxon>
        <taxon>Fabaceae</taxon>
        <taxon>Papilionoideae</taxon>
        <taxon>50 kb inversion clade</taxon>
        <taxon>genistoids sensu lato</taxon>
        <taxon>core genistoids</taxon>
        <taxon>Genisteae</taxon>
        <taxon>Lupinus</taxon>
    </lineage>
</organism>
<reference evidence="3" key="1">
    <citation type="journal article" date="2020" name="Nat. Commun.">
        <title>Genome sequence of the cluster root forming white lupin.</title>
        <authorList>
            <person name="Hufnagel B."/>
            <person name="Marques A."/>
            <person name="Soriano A."/>
            <person name="Marques L."/>
            <person name="Divol F."/>
            <person name="Doumas P."/>
            <person name="Sallet E."/>
            <person name="Mancinotti D."/>
            <person name="Carrere S."/>
            <person name="Marande W."/>
            <person name="Arribat S."/>
            <person name="Keller J."/>
            <person name="Huneau C."/>
            <person name="Blein T."/>
            <person name="Aime D."/>
            <person name="Laguerre M."/>
            <person name="Taylor J."/>
            <person name="Schubert V."/>
            <person name="Nelson M."/>
            <person name="Geu-Flores F."/>
            <person name="Crespi M."/>
            <person name="Gallardo-Guerrero K."/>
            <person name="Delaux P.-M."/>
            <person name="Salse J."/>
            <person name="Berges H."/>
            <person name="Guyot R."/>
            <person name="Gouzy J."/>
            <person name="Peret B."/>
        </authorList>
    </citation>
    <scope>NUCLEOTIDE SEQUENCE [LARGE SCALE GENOMIC DNA]</scope>
    <source>
        <strain evidence="3">cv. Amiga</strain>
    </source>
</reference>
<evidence type="ECO:0000256" key="1">
    <source>
        <dbReference type="SAM" id="SignalP"/>
    </source>
</evidence>
<proteinExistence type="predicted"/>
<dbReference type="InterPro" id="IPR027417">
    <property type="entry name" value="P-loop_NTPase"/>
</dbReference>
<feature type="chain" id="PRO_5025368043" evidence="1">
    <location>
        <begin position="22"/>
        <end position="83"/>
    </location>
</feature>
<sequence>MVSILVLQILLCVIGLGGTVGKIDFLQKSDASLEAALPTLVNNVRVYFLSTGDIESMPFIEALRQLSFSVGMSIAYFSFKLTV</sequence>
<gene>
    <name evidence="2" type="ORF">Lalb_Chr06g0166691</name>
</gene>
<dbReference type="EMBL" id="WOCE01000006">
    <property type="protein sequence ID" value="KAE9611839.1"/>
    <property type="molecule type" value="Genomic_DNA"/>
</dbReference>
<accession>A0A6A4QE73</accession>
<keyword evidence="3" id="KW-1185">Reference proteome</keyword>
<evidence type="ECO:0000313" key="3">
    <source>
        <dbReference type="Proteomes" id="UP000447434"/>
    </source>
</evidence>